<evidence type="ECO:0000256" key="1">
    <source>
        <dbReference type="SAM" id="MobiDB-lite"/>
    </source>
</evidence>
<evidence type="ECO:0000313" key="3">
    <source>
        <dbReference type="Proteomes" id="UP001176961"/>
    </source>
</evidence>
<dbReference type="AlphaFoldDB" id="A0AA36GIB9"/>
<sequence>MVKAHDTYHDVLKEHLMTRNVGQSTSVVPSATAQKVVQQAIATAPPPSEAKVKPPQAEPQSTTSNPQQSSFQQSLDQTAQLPSASTAHFDPEPRSFANLESIGHTGTEPGASTKVVSIRKK</sequence>
<comment type="caution">
    <text evidence="2">The sequence shown here is derived from an EMBL/GenBank/DDBJ whole genome shotgun (WGS) entry which is preliminary data.</text>
</comment>
<protein>
    <submittedName>
        <fullName evidence="2">Uncharacterized protein</fullName>
    </submittedName>
</protein>
<feature type="region of interest" description="Disordered" evidence="1">
    <location>
        <begin position="38"/>
        <end position="121"/>
    </location>
</feature>
<gene>
    <name evidence="2" type="ORF">CYNAS_LOCUS4703</name>
</gene>
<evidence type="ECO:0000313" key="2">
    <source>
        <dbReference type="EMBL" id="CAJ0592720.1"/>
    </source>
</evidence>
<reference evidence="2" key="1">
    <citation type="submission" date="2023-07" db="EMBL/GenBank/DDBJ databases">
        <authorList>
            <consortium name="CYATHOMIX"/>
        </authorList>
    </citation>
    <scope>NUCLEOTIDE SEQUENCE</scope>
    <source>
        <strain evidence="2">N/A</strain>
    </source>
</reference>
<keyword evidence="3" id="KW-1185">Reference proteome</keyword>
<dbReference type="EMBL" id="CATQJL010000112">
    <property type="protein sequence ID" value="CAJ0592720.1"/>
    <property type="molecule type" value="Genomic_DNA"/>
</dbReference>
<name>A0AA36GIB9_CYLNA</name>
<proteinExistence type="predicted"/>
<organism evidence="2 3">
    <name type="scientific">Cylicocyclus nassatus</name>
    <name type="common">Nematode worm</name>
    <dbReference type="NCBI Taxonomy" id="53992"/>
    <lineage>
        <taxon>Eukaryota</taxon>
        <taxon>Metazoa</taxon>
        <taxon>Ecdysozoa</taxon>
        <taxon>Nematoda</taxon>
        <taxon>Chromadorea</taxon>
        <taxon>Rhabditida</taxon>
        <taxon>Rhabditina</taxon>
        <taxon>Rhabditomorpha</taxon>
        <taxon>Strongyloidea</taxon>
        <taxon>Strongylidae</taxon>
        <taxon>Cylicocyclus</taxon>
    </lineage>
</organism>
<feature type="compositionally biased region" description="Low complexity" evidence="1">
    <location>
        <begin position="59"/>
        <end position="74"/>
    </location>
</feature>
<accession>A0AA36GIB9</accession>
<feature type="compositionally biased region" description="Polar residues" evidence="1">
    <location>
        <begin position="75"/>
        <end position="86"/>
    </location>
</feature>
<dbReference type="Proteomes" id="UP001176961">
    <property type="component" value="Unassembled WGS sequence"/>
</dbReference>